<evidence type="ECO:0000256" key="4">
    <source>
        <dbReference type="SAM" id="Phobius"/>
    </source>
</evidence>
<feature type="transmembrane region" description="Helical" evidence="4">
    <location>
        <begin position="40"/>
        <end position="59"/>
    </location>
</feature>
<dbReference type="AlphaFoldDB" id="A0A4U1CQW2"/>
<dbReference type="Proteomes" id="UP000309488">
    <property type="component" value="Unassembled WGS sequence"/>
</dbReference>
<evidence type="ECO:0000313" key="7">
    <source>
        <dbReference type="Proteomes" id="UP000309488"/>
    </source>
</evidence>
<feature type="transmembrane region" description="Helical" evidence="4">
    <location>
        <begin position="173"/>
        <end position="190"/>
    </location>
</feature>
<dbReference type="GO" id="GO:0003677">
    <property type="term" value="F:DNA binding"/>
    <property type="evidence" value="ECO:0007669"/>
    <property type="project" value="UniProtKB-KW"/>
</dbReference>
<keyword evidence="1" id="KW-0805">Transcription regulation</keyword>
<dbReference type="SMART" id="SM00421">
    <property type="entry name" value="HTH_LUXR"/>
    <property type="match status" value="1"/>
</dbReference>
<name>A0A4U1CQW2_9SPHI</name>
<keyword evidence="2" id="KW-0238">DNA-binding</keyword>
<keyword evidence="7" id="KW-1185">Reference proteome</keyword>
<evidence type="ECO:0000256" key="1">
    <source>
        <dbReference type="ARBA" id="ARBA00023015"/>
    </source>
</evidence>
<feature type="transmembrane region" description="Helical" evidence="4">
    <location>
        <begin position="71"/>
        <end position="91"/>
    </location>
</feature>
<feature type="domain" description="HTH luxR-type" evidence="5">
    <location>
        <begin position="246"/>
        <end position="310"/>
    </location>
</feature>
<keyword evidence="3" id="KW-0804">Transcription</keyword>
<feature type="transmembrane region" description="Helical" evidence="4">
    <location>
        <begin position="196"/>
        <end position="212"/>
    </location>
</feature>
<dbReference type="InterPro" id="IPR016032">
    <property type="entry name" value="Sig_transdc_resp-reg_C-effctor"/>
</dbReference>
<dbReference type="OrthoDB" id="966138at2"/>
<dbReference type="InterPro" id="IPR036388">
    <property type="entry name" value="WH-like_DNA-bd_sf"/>
</dbReference>
<keyword evidence="4" id="KW-1133">Transmembrane helix</keyword>
<organism evidence="6 7">
    <name type="scientific">Pedobacter polaris</name>
    <dbReference type="NCBI Taxonomy" id="2571273"/>
    <lineage>
        <taxon>Bacteria</taxon>
        <taxon>Pseudomonadati</taxon>
        <taxon>Bacteroidota</taxon>
        <taxon>Sphingobacteriia</taxon>
        <taxon>Sphingobacteriales</taxon>
        <taxon>Sphingobacteriaceae</taxon>
        <taxon>Pedobacter</taxon>
    </lineage>
</organism>
<dbReference type="PANTHER" id="PTHR44688:SF16">
    <property type="entry name" value="DNA-BINDING TRANSCRIPTIONAL ACTIVATOR DEVR_DOSR"/>
    <property type="match status" value="1"/>
</dbReference>
<dbReference type="SUPFAM" id="SSF46894">
    <property type="entry name" value="C-terminal effector domain of the bipartite response regulators"/>
    <property type="match status" value="1"/>
</dbReference>
<dbReference type="Gene3D" id="1.10.10.10">
    <property type="entry name" value="Winged helix-like DNA-binding domain superfamily/Winged helix DNA-binding domain"/>
    <property type="match status" value="1"/>
</dbReference>
<dbReference type="PRINTS" id="PR00038">
    <property type="entry name" value="HTHLUXR"/>
</dbReference>
<dbReference type="InterPro" id="IPR000792">
    <property type="entry name" value="Tscrpt_reg_LuxR_C"/>
</dbReference>
<sequence length="310" mass="36438">MKVFDTEMELITLVFLISQIILLLFQLLFYYQKSFDQKKGYYLTLLTLFIVYNLCGGLFPDSKIPMPIVFQNILAYGSGFALACYFPYFFYNYYNLKRLKFHVFYGVSIFLFVPFLSCIVIEYLITLNLINSVKHAMYVPAIYTIVAMYFIYREIKKTFERESREKSEMVLTYLSIMPWISMPIISYYGVEQFTEVVIINGGFVVTSALFFWRELVESREINQQFVILIDQLNNENKPSQAEQFKLKCEEFNLTCREVEVVVLMLNGLKYKDIASNLFIAERTVTKHSQNIFLKVGVSNKFDLIKTLQSI</sequence>
<comment type="caution">
    <text evidence="6">The sequence shown here is derived from an EMBL/GenBank/DDBJ whole genome shotgun (WGS) entry which is preliminary data.</text>
</comment>
<dbReference type="PANTHER" id="PTHR44688">
    <property type="entry name" value="DNA-BINDING TRANSCRIPTIONAL ACTIVATOR DEVR_DOSR"/>
    <property type="match status" value="1"/>
</dbReference>
<dbReference type="GO" id="GO:0006355">
    <property type="term" value="P:regulation of DNA-templated transcription"/>
    <property type="evidence" value="ECO:0007669"/>
    <property type="project" value="InterPro"/>
</dbReference>
<proteinExistence type="predicted"/>
<accession>A0A4U1CQW2</accession>
<keyword evidence="4" id="KW-0812">Transmembrane</keyword>
<feature type="transmembrane region" description="Helical" evidence="4">
    <location>
        <begin position="12"/>
        <end position="31"/>
    </location>
</feature>
<evidence type="ECO:0000259" key="5">
    <source>
        <dbReference type="PROSITE" id="PS50043"/>
    </source>
</evidence>
<dbReference type="Pfam" id="PF00196">
    <property type="entry name" value="GerE"/>
    <property type="match status" value="1"/>
</dbReference>
<dbReference type="PROSITE" id="PS00622">
    <property type="entry name" value="HTH_LUXR_1"/>
    <property type="match status" value="1"/>
</dbReference>
<keyword evidence="4" id="KW-0472">Membrane</keyword>
<evidence type="ECO:0000313" key="6">
    <source>
        <dbReference type="EMBL" id="TKC07991.1"/>
    </source>
</evidence>
<dbReference type="EMBL" id="SWBR01000003">
    <property type="protein sequence ID" value="TKC07991.1"/>
    <property type="molecule type" value="Genomic_DNA"/>
</dbReference>
<dbReference type="CDD" id="cd06170">
    <property type="entry name" value="LuxR_C_like"/>
    <property type="match status" value="1"/>
</dbReference>
<evidence type="ECO:0000256" key="2">
    <source>
        <dbReference type="ARBA" id="ARBA00023125"/>
    </source>
</evidence>
<feature type="transmembrane region" description="Helical" evidence="4">
    <location>
        <begin position="136"/>
        <end position="152"/>
    </location>
</feature>
<gene>
    <name evidence="6" type="ORF">FA048_12565</name>
</gene>
<evidence type="ECO:0000256" key="3">
    <source>
        <dbReference type="ARBA" id="ARBA00023163"/>
    </source>
</evidence>
<reference evidence="6 7" key="1">
    <citation type="submission" date="2019-04" db="EMBL/GenBank/DDBJ databases">
        <title>Pedobacter sp. RP-3-22 sp. nov., isolated from Arctic soil.</title>
        <authorList>
            <person name="Dahal R.H."/>
            <person name="Kim D.-U."/>
        </authorList>
    </citation>
    <scope>NUCLEOTIDE SEQUENCE [LARGE SCALE GENOMIC DNA]</scope>
    <source>
        <strain evidence="6 7">RP-3-22</strain>
    </source>
</reference>
<feature type="transmembrane region" description="Helical" evidence="4">
    <location>
        <begin position="103"/>
        <end position="130"/>
    </location>
</feature>
<protein>
    <submittedName>
        <fullName evidence="6">Helix-turn-helix transcriptional regulator</fullName>
    </submittedName>
</protein>
<dbReference type="PROSITE" id="PS50043">
    <property type="entry name" value="HTH_LUXR_2"/>
    <property type="match status" value="1"/>
</dbReference>